<keyword evidence="2" id="KW-1185">Reference proteome</keyword>
<reference evidence="1" key="1">
    <citation type="submission" date="2020-05" db="EMBL/GenBank/DDBJ databases">
        <title>Large-scale comparative analyses of tick genomes elucidate their genetic diversity and vector capacities.</title>
        <authorList>
            <person name="Jia N."/>
            <person name="Wang J."/>
            <person name="Shi W."/>
            <person name="Du L."/>
            <person name="Sun Y."/>
            <person name="Zhan W."/>
            <person name="Jiang J."/>
            <person name="Wang Q."/>
            <person name="Zhang B."/>
            <person name="Ji P."/>
            <person name="Sakyi L.B."/>
            <person name="Cui X."/>
            <person name="Yuan T."/>
            <person name="Jiang B."/>
            <person name="Yang W."/>
            <person name="Lam T.T.-Y."/>
            <person name="Chang Q."/>
            <person name="Ding S."/>
            <person name="Wang X."/>
            <person name="Zhu J."/>
            <person name="Ruan X."/>
            <person name="Zhao L."/>
            <person name="Wei J."/>
            <person name="Que T."/>
            <person name="Du C."/>
            <person name="Cheng J."/>
            <person name="Dai P."/>
            <person name="Han X."/>
            <person name="Huang E."/>
            <person name="Gao Y."/>
            <person name="Liu J."/>
            <person name="Shao H."/>
            <person name="Ye R."/>
            <person name="Li L."/>
            <person name="Wei W."/>
            <person name="Wang X."/>
            <person name="Wang C."/>
            <person name="Yang T."/>
            <person name="Huo Q."/>
            <person name="Li W."/>
            <person name="Guo W."/>
            <person name="Chen H."/>
            <person name="Zhou L."/>
            <person name="Ni X."/>
            <person name="Tian J."/>
            <person name="Zhou Y."/>
            <person name="Sheng Y."/>
            <person name="Liu T."/>
            <person name="Pan Y."/>
            <person name="Xia L."/>
            <person name="Li J."/>
            <person name="Zhao F."/>
            <person name="Cao W."/>
        </authorList>
    </citation>
    <scope>NUCLEOTIDE SEQUENCE</scope>
    <source>
        <strain evidence="1">Hyas-2018</strain>
    </source>
</reference>
<comment type="caution">
    <text evidence="1">The sequence shown here is derived from an EMBL/GenBank/DDBJ whole genome shotgun (WGS) entry which is preliminary data.</text>
</comment>
<dbReference type="Proteomes" id="UP000821845">
    <property type="component" value="Chromosome 3"/>
</dbReference>
<gene>
    <name evidence="1" type="ORF">HPB50_017392</name>
</gene>
<evidence type="ECO:0000313" key="1">
    <source>
        <dbReference type="EMBL" id="KAH6936442.1"/>
    </source>
</evidence>
<protein>
    <submittedName>
        <fullName evidence="1">Uncharacterized protein</fullName>
    </submittedName>
</protein>
<evidence type="ECO:0000313" key="2">
    <source>
        <dbReference type="Proteomes" id="UP000821845"/>
    </source>
</evidence>
<proteinExistence type="predicted"/>
<sequence>MTTTSRLDAVYRTALLSKYFTKGWGKPDNLKRIYVTRREGERDDRATAIVCSSAAFWRACQQRLVDGGWTRLLSGVRAGRRRLALEEATPPCGRGRPKLAVILRGGAARTLQYERSRYSRVSLRRSNLHCVSDIFVMGGCLVLESMALLHWCEREGFGPLGITGISMGGHMASLAGANWYKPLGIIPCLSWTTASCVFTQGVMSGAIPWELLQSQYFSDHVFREEIEQLIHTPEQNAAFKAGQKFARDFSHSMENYDNVSLALQSSPDVRPAEALNFMRGIMDECTHLENFARPVDPSLAVCVAATKDAYVLREGLKPLPEIWPGCEVRYVDFGHVAAFLFSQHVFRKAMVDSLEKTSLKYYGRSLFERKEGAATEPCTTVLHAEGTSKRLDKSKV</sequence>
<dbReference type="EMBL" id="CM023483">
    <property type="protein sequence ID" value="KAH6936442.1"/>
    <property type="molecule type" value="Genomic_DNA"/>
</dbReference>
<accession>A0ACB7STJ3</accession>
<organism evidence="1 2">
    <name type="scientific">Hyalomma asiaticum</name>
    <name type="common">Tick</name>
    <dbReference type="NCBI Taxonomy" id="266040"/>
    <lineage>
        <taxon>Eukaryota</taxon>
        <taxon>Metazoa</taxon>
        <taxon>Ecdysozoa</taxon>
        <taxon>Arthropoda</taxon>
        <taxon>Chelicerata</taxon>
        <taxon>Arachnida</taxon>
        <taxon>Acari</taxon>
        <taxon>Parasitiformes</taxon>
        <taxon>Ixodida</taxon>
        <taxon>Ixodoidea</taxon>
        <taxon>Ixodidae</taxon>
        <taxon>Hyalomminae</taxon>
        <taxon>Hyalomma</taxon>
    </lineage>
</organism>
<name>A0ACB7STJ3_HYAAI</name>